<dbReference type="PANTHER" id="PTHR12683">
    <property type="entry name" value="CDK-ACTIVATING KINASE ASSEMBLY FACTOR MAT1"/>
    <property type="match status" value="1"/>
</dbReference>
<dbReference type="OrthoDB" id="5963at2759"/>
<sequence length="188" mass="20485">MVAASGSNAYAKEMAIRRRISNIFNKREDDFPTLREYNDYLEEVEDMTFNLIEGIDVPAIEAKIAKYQVENADQIINSRARRAEELAASFASRRQPTQTDDSEPGSGQPSGHYAPTALPGGAFVQPRPIGGALQPIPVRGGIEGLDGSAIDDVETLRLKAERGARAGGWTAELSRKRALEEAFSSMCV</sequence>
<reference evidence="4" key="1">
    <citation type="submission" date="2020-02" db="EMBL/GenBank/DDBJ databases">
        <authorList>
            <person name="Scholz U."/>
            <person name="Mascher M."/>
            <person name="Fiebig A."/>
        </authorList>
    </citation>
    <scope>NUCLEOTIDE SEQUENCE</scope>
</reference>
<evidence type="ECO:0000313" key="3">
    <source>
        <dbReference type="EMBL" id="CAA2619974.1"/>
    </source>
</evidence>
<evidence type="ECO:0000313" key="5">
    <source>
        <dbReference type="Proteomes" id="UP000663760"/>
    </source>
</evidence>
<evidence type="ECO:0000256" key="1">
    <source>
        <dbReference type="SAM" id="MobiDB-lite"/>
    </source>
</evidence>
<gene>
    <name evidence="3" type="ORF">SI7747_05006143</name>
    <name evidence="4" type="ORF">SI8410_05006718</name>
</gene>
<dbReference type="AlphaFoldDB" id="A0A7I8KGE2"/>
<dbReference type="EMBL" id="LR743592">
    <property type="protein sequence ID" value="CAA2619974.1"/>
    <property type="molecule type" value="Genomic_DNA"/>
</dbReference>
<evidence type="ECO:0000313" key="4">
    <source>
        <dbReference type="EMBL" id="CAA7396055.1"/>
    </source>
</evidence>
<dbReference type="Proteomes" id="UP000663760">
    <property type="component" value="Chromosome 5"/>
</dbReference>
<feature type="domain" description="MAT1 centre" evidence="2">
    <location>
        <begin position="12"/>
        <end position="87"/>
    </location>
</feature>
<dbReference type="Pfam" id="PF06391">
    <property type="entry name" value="MAT1"/>
    <property type="match status" value="1"/>
</dbReference>
<dbReference type="GO" id="GO:0006357">
    <property type="term" value="P:regulation of transcription by RNA polymerase II"/>
    <property type="evidence" value="ECO:0007669"/>
    <property type="project" value="TreeGrafter"/>
</dbReference>
<accession>A0A7I8KGE2</accession>
<dbReference type="PANTHER" id="PTHR12683:SF13">
    <property type="entry name" value="CDK-ACTIVATING KINASE ASSEMBLY FACTOR MAT1"/>
    <property type="match status" value="1"/>
</dbReference>
<protein>
    <recommendedName>
        <fullName evidence="2">MAT1 centre domain-containing protein</fullName>
    </recommendedName>
</protein>
<organism evidence="4 5">
    <name type="scientific">Spirodela intermedia</name>
    <name type="common">Intermediate duckweed</name>
    <dbReference type="NCBI Taxonomy" id="51605"/>
    <lineage>
        <taxon>Eukaryota</taxon>
        <taxon>Viridiplantae</taxon>
        <taxon>Streptophyta</taxon>
        <taxon>Embryophyta</taxon>
        <taxon>Tracheophyta</taxon>
        <taxon>Spermatophyta</taxon>
        <taxon>Magnoliopsida</taxon>
        <taxon>Liliopsida</taxon>
        <taxon>Araceae</taxon>
        <taxon>Lemnoideae</taxon>
        <taxon>Spirodela</taxon>
    </lineage>
</organism>
<dbReference type="EMBL" id="LR746268">
    <property type="protein sequence ID" value="CAA7396055.1"/>
    <property type="molecule type" value="Genomic_DNA"/>
</dbReference>
<name>A0A7I8KGE2_SPIIN</name>
<feature type="compositionally biased region" description="Polar residues" evidence="1">
    <location>
        <begin position="95"/>
        <end position="109"/>
    </location>
</feature>
<evidence type="ECO:0000259" key="2">
    <source>
        <dbReference type="Pfam" id="PF06391"/>
    </source>
</evidence>
<dbReference type="GO" id="GO:0006281">
    <property type="term" value="P:DNA repair"/>
    <property type="evidence" value="ECO:0007669"/>
    <property type="project" value="TreeGrafter"/>
</dbReference>
<dbReference type="InterPro" id="IPR015877">
    <property type="entry name" value="MAT1_centre"/>
</dbReference>
<feature type="region of interest" description="Disordered" evidence="1">
    <location>
        <begin position="87"/>
        <end position="125"/>
    </location>
</feature>
<dbReference type="GO" id="GO:0005675">
    <property type="term" value="C:transcription factor TFIIH holo complex"/>
    <property type="evidence" value="ECO:0007669"/>
    <property type="project" value="TreeGrafter"/>
</dbReference>
<keyword evidence="5" id="KW-1185">Reference proteome</keyword>
<proteinExistence type="predicted"/>